<accession>A0A5C6YXI2</accession>
<comment type="caution">
    <text evidence="2">The sequence shown here is derived from an EMBL/GenBank/DDBJ whole genome shotgun (WGS) entry which is preliminary data.</text>
</comment>
<protein>
    <recommendedName>
        <fullName evidence="4">Gliding motility-associated C-terminal domain-containing protein</fullName>
    </recommendedName>
</protein>
<evidence type="ECO:0008006" key="4">
    <source>
        <dbReference type="Google" id="ProtNLM"/>
    </source>
</evidence>
<feature type="signal peptide" evidence="1">
    <location>
        <begin position="1"/>
        <end position="20"/>
    </location>
</feature>
<dbReference type="EMBL" id="VORT01000009">
    <property type="protein sequence ID" value="TXD72397.1"/>
    <property type="molecule type" value="Genomic_DNA"/>
</dbReference>
<proteinExistence type="predicted"/>
<feature type="non-terminal residue" evidence="2">
    <location>
        <position position="545"/>
    </location>
</feature>
<evidence type="ECO:0000313" key="2">
    <source>
        <dbReference type="EMBL" id="TXD72397.1"/>
    </source>
</evidence>
<name>A0A5C6YXI2_9FLAO</name>
<organism evidence="2 3">
    <name type="scientific">Aequorivita antarctica</name>
    <dbReference type="NCBI Taxonomy" id="153266"/>
    <lineage>
        <taxon>Bacteria</taxon>
        <taxon>Pseudomonadati</taxon>
        <taxon>Bacteroidota</taxon>
        <taxon>Flavobacteriia</taxon>
        <taxon>Flavobacteriales</taxon>
        <taxon>Flavobacteriaceae</taxon>
        <taxon>Aequorivita</taxon>
    </lineage>
</organism>
<evidence type="ECO:0000313" key="3">
    <source>
        <dbReference type="Proteomes" id="UP000321497"/>
    </source>
</evidence>
<sequence length="545" mass="59110">MKKLILLIALTLISFSTVQAQVCDILIPICDSQDGLQNNAIDPSPVTIDTGCQILSGTRTIWFRLAIIQATNFTFQIEPTGSVDYDFAVWVNADCNNLGVADRASYDAPAVGEYDTGLNLIATDFCETAVGDGQVQFLSLVPGDEVIIVVDRFSNTPDVFNLTFGDPDAFDCSIVQTSACDGETVVLDATNPNALGYEWFYENPIGSGIYVPFIPAETSPTLSVTTTGNYKAEIYLPLGVTDSEFFDVVFYPQPVIASPPLDIDICDDGTNPGIFDLTENDDDVRGGQDPLFEITYHNNQLDAINDSNPIIPPNAYPIVGSSEIIWVRIEEPSGTCYAIDFFEISFAAATATAPASPHYLCDVGVLGQEPINLNTTFDTAILNGQDPAQYTVTYHANPADAIAGTNPLSQPHVVTGSQFIFVRVENNTVPSCYATTQFNLILVPKPIANPPVDLYQCDYGTTAGVFNLTDNDANIMGGQDPTLLTIKYYQTYQDSFDDTNEILGGVHIIVPPSPQTIYARIEDNTGSCFDLTDFKIYFSRAIAGI</sequence>
<reference evidence="2 3" key="1">
    <citation type="submission" date="2019-08" db="EMBL/GenBank/DDBJ databases">
        <title>Genome of Aequorivita antarctica SW49 (type strain).</title>
        <authorList>
            <person name="Bowman J.P."/>
        </authorList>
    </citation>
    <scope>NUCLEOTIDE SEQUENCE [LARGE SCALE GENOMIC DNA]</scope>
    <source>
        <strain evidence="2 3">SW49</strain>
    </source>
</reference>
<dbReference type="Proteomes" id="UP000321497">
    <property type="component" value="Unassembled WGS sequence"/>
</dbReference>
<gene>
    <name evidence="2" type="ORF">ESU54_13345</name>
</gene>
<dbReference type="AlphaFoldDB" id="A0A5C6YXI2"/>
<feature type="chain" id="PRO_5022899924" description="Gliding motility-associated C-terminal domain-containing protein" evidence="1">
    <location>
        <begin position="21"/>
        <end position="545"/>
    </location>
</feature>
<keyword evidence="3" id="KW-1185">Reference proteome</keyword>
<evidence type="ECO:0000256" key="1">
    <source>
        <dbReference type="SAM" id="SignalP"/>
    </source>
</evidence>
<keyword evidence="1" id="KW-0732">Signal</keyword>